<reference evidence="2" key="1">
    <citation type="submission" date="2023-07" db="EMBL/GenBank/DDBJ databases">
        <title>Chromosome-level genome assembly of Artemia franciscana.</title>
        <authorList>
            <person name="Jo E."/>
        </authorList>
    </citation>
    <scope>NUCLEOTIDE SEQUENCE</scope>
    <source>
        <tissue evidence="2">Whole body</tissue>
    </source>
</reference>
<keyword evidence="3" id="KW-1185">Reference proteome</keyword>
<proteinExistence type="predicted"/>
<name>A0AA88L734_ARTSF</name>
<evidence type="ECO:0000313" key="2">
    <source>
        <dbReference type="EMBL" id="KAK2715379.1"/>
    </source>
</evidence>
<protein>
    <submittedName>
        <fullName evidence="2">Uncharacterized protein</fullName>
    </submittedName>
</protein>
<accession>A0AA88L734</accession>
<gene>
    <name evidence="2" type="ORF">QYM36_010106</name>
</gene>
<dbReference type="AlphaFoldDB" id="A0AA88L734"/>
<evidence type="ECO:0000256" key="1">
    <source>
        <dbReference type="SAM" id="MobiDB-lite"/>
    </source>
</evidence>
<evidence type="ECO:0000313" key="3">
    <source>
        <dbReference type="Proteomes" id="UP001187531"/>
    </source>
</evidence>
<comment type="caution">
    <text evidence="2">The sequence shown here is derived from an EMBL/GenBank/DDBJ whole genome shotgun (WGS) entry which is preliminary data.</text>
</comment>
<dbReference type="Proteomes" id="UP001187531">
    <property type="component" value="Unassembled WGS sequence"/>
</dbReference>
<organism evidence="2 3">
    <name type="scientific">Artemia franciscana</name>
    <name type="common">Brine shrimp</name>
    <name type="synonym">Artemia sanfranciscana</name>
    <dbReference type="NCBI Taxonomy" id="6661"/>
    <lineage>
        <taxon>Eukaryota</taxon>
        <taxon>Metazoa</taxon>
        <taxon>Ecdysozoa</taxon>
        <taxon>Arthropoda</taxon>
        <taxon>Crustacea</taxon>
        <taxon>Branchiopoda</taxon>
        <taxon>Anostraca</taxon>
        <taxon>Artemiidae</taxon>
        <taxon>Artemia</taxon>
    </lineage>
</organism>
<feature type="region of interest" description="Disordered" evidence="1">
    <location>
        <begin position="39"/>
        <end position="82"/>
    </location>
</feature>
<dbReference type="EMBL" id="JAVRJZ010000012">
    <property type="protein sequence ID" value="KAK2715379.1"/>
    <property type="molecule type" value="Genomic_DNA"/>
</dbReference>
<sequence>MTGLANRPEQVVYLVSLSIWIETSSLLGGGTAIGPRDLRKGGDVNACSGDDGSESACGEGGVPNGEMFPAPNDDPSKMGLGE</sequence>